<name>A0A0L8G9I6_OCTBM</name>
<protein>
    <submittedName>
        <fullName evidence="1">Uncharacterized protein</fullName>
    </submittedName>
</protein>
<gene>
    <name evidence="1" type="ORF">OCBIM_22038246mg</name>
</gene>
<sequence length="76" mass="8251">MIISIVSMNLRQKNEKNKPTNRIQTVYPLSMAGHPASSVCVCVCVLSDEKIKGAVCECVHDCLCLFGVVCMSVSAF</sequence>
<reference evidence="1" key="1">
    <citation type="submission" date="2015-07" db="EMBL/GenBank/DDBJ databases">
        <title>MeaNS - Measles Nucleotide Surveillance Program.</title>
        <authorList>
            <person name="Tran T."/>
            <person name="Druce J."/>
        </authorList>
    </citation>
    <scope>NUCLEOTIDE SEQUENCE</scope>
    <source>
        <strain evidence="1">UCB-OBI-ISO-001</strain>
        <tissue evidence="1">Gonad</tissue>
    </source>
</reference>
<dbReference type="AlphaFoldDB" id="A0A0L8G9I6"/>
<dbReference type="EMBL" id="KQ423248">
    <property type="protein sequence ID" value="KOF73210.1"/>
    <property type="molecule type" value="Genomic_DNA"/>
</dbReference>
<accession>A0A0L8G9I6</accession>
<evidence type="ECO:0000313" key="1">
    <source>
        <dbReference type="EMBL" id="KOF73210.1"/>
    </source>
</evidence>
<proteinExistence type="predicted"/>
<organism evidence="1">
    <name type="scientific">Octopus bimaculoides</name>
    <name type="common">California two-spotted octopus</name>
    <dbReference type="NCBI Taxonomy" id="37653"/>
    <lineage>
        <taxon>Eukaryota</taxon>
        <taxon>Metazoa</taxon>
        <taxon>Spiralia</taxon>
        <taxon>Lophotrochozoa</taxon>
        <taxon>Mollusca</taxon>
        <taxon>Cephalopoda</taxon>
        <taxon>Coleoidea</taxon>
        <taxon>Octopodiformes</taxon>
        <taxon>Octopoda</taxon>
        <taxon>Incirrata</taxon>
        <taxon>Octopodidae</taxon>
        <taxon>Octopus</taxon>
    </lineage>
</organism>